<evidence type="ECO:0000259" key="4">
    <source>
        <dbReference type="PROSITE" id="PS50237"/>
    </source>
</evidence>
<proteinExistence type="predicted"/>
<protein>
    <recommendedName>
        <fullName evidence="4">HECT domain-containing protein</fullName>
    </recommendedName>
</protein>
<dbReference type="PANTHER" id="PTHR46654">
    <property type="entry name" value="E3 UBIQUITIN-PROTEIN LIGASE HECTD3"/>
    <property type="match status" value="1"/>
</dbReference>
<evidence type="ECO:0000256" key="2">
    <source>
        <dbReference type="PROSITE-ProRule" id="PRU00104"/>
    </source>
</evidence>
<sequence length="790" mass="80473">MAAASARGADLAWPDGPPEAALVARVLLANGVALAAREGVMGLLDLGLPTARGIRHALAPIGAAAWGSSDGGVGAALQAERHLLAVEAGGPAAFRGALASTASRGGREVGGVVPDVITVVGREDGIDGDGAIVRIDINRWRMRREAAKLRKAAGAASRAAGVAAVAGASGPTDASPAGRASHGSDEWANALHNALRDASGVTTLGLFREAVLRRTLAATLEAVGILLGIAVRASHPVPCPLAPLAWELLAGRTPASTPTAEALGLSEAALRAGLSSADADAGGPASCLLGTADTPLARHLRSVFSAAIQEEVASEAHTGGSWEPTGAFARLCASLTFAIPSADGEAMLDLLPGGSMLPVPPSPAGARLYVRLAVLGRMAEVSAGLAPLAAGLSSLVPLPMARVMTPRSLRTLVCGTSKMDVGMLRRHTRLAGFDKDAPQVGWLFSVLDSLPAARQATILRFIWARDRLPSTDAGFAMPFTLARLGRSNPDGTLPQAHTCSFQLDLPPYSSEEVLRERLCLAAAACAGYDLDGGARGDEGESSGGEDGEDGGGGGSGAWDGAAAGESLAGSGDAESIYDEGSTGASSSDHAAELQSSDSSSNSDASDTMGTSDSGGSFTHLFSDRRQRARERHRRRRPGAGRDGLASELGSASGRSASLHRDATDAGEVLEQLVREARQVVEPRFESDQALSEPVSSIFGSWGVDADRYSVHALQDDTSGVTALLRTWALAHGLQVSAAGAGGDSESASRSHLAAVEELLGHAAMLPVANILRMQRSSDGAFRTAAGSATP</sequence>
<organism evidence="5 6">
    <name type="scientific">Cafeteria roenbergensis</name>
    <name type="common">Marine flagellate</name>
    <dbReference type="NCBI Taxonomy" id="33653"/>
    <lineage>
        <taxon>Eukaryota</taxon>
        <taxon>Sar</taxon>
        <taxon>Stramenopiles</taxon>
        <taxon>Bigyra</taxon>
        <taxon>Opalozoa</taxon>
        <taxon>Bicosoecida</taxon>
        <taxon>Cafeteriaceae</taxon>
        <taxon>Cafeteria</taxon>
    </lineage>
</organism>
<reference evidence="5 6" key="1">
    <citation type="submission" date="2019-07" db="EMBL/GenBank/DDBJ databases">
        <title>Genomes of Cafeteria roenbergensis.</title>
        <authorList>
            <person name="Fischer M.G."/>
            <person name="Hackl T."/>
            <person name="Roman M."/>
        </authorList>
    </citation>
    <scope>NUCLEOTIDE SEQUENCE [LARGE SCALE GENOMIC DNA]</scope>
    <source>
        <strain evidence="5 6">Cflag</strain>
    </source>
</reference>
<evidence type="ECO:0000256" key="3">
    <source>
        <dbReference type="SAM" id="MobiDB-lite"/>
    </source>
</evidence>
<keyword evidence="1 2" id="KW-0833">Ubl conjugation pathway</keyword>
<dbReference type="SMART" id="SM00119">
    <property type="entry name" value="HECTc"/>
    <property type="match status" value="1"/>
</dbReference>
<feature type="compositionally biased region" description="Acidic residues" evidence="3">
    <location>
        <begin position="539"/>
        <end position="549"/>
    </location>
</feature>
<dbReference type="Gene3D" id="3.30.2410.10">
    <property type="entry name" value="Hect, E3 ligase catalytic domain"/>
    <property type="match status" value="1"/>
</dbReference>
<dbReference type="Pfam" id="PF00632">
    <property type="entry name" value="HECT"/>
    <property type="match status" value="1"/>
</dbReference>
<feature type="region of interest" description="Disordered" evidence="3">
    <location>
        <begin position="535"/>
        <end position="662"/>
    </location>
</feature>
<dbReference type="PROSITE" id="PS50237">
    <property type="entry name" value="HECT"/>
    <property type="match status" value="1"/>
</dbReference>
<dbReference type="Proteomes" id="UP000325113">
    <property type="component" value="Unassembled WGS sequence"/>
</dbReference>
<dbReference type="EMBL" id="VLTM01000012">
    <property type="protein sequence ID" value="KAA0165530.1"/>
    <property type="molecule type" value="Genomic_DNA"/>
</dbReference>
<dbReference type="InterPro" id="IPR000569">
    <property type="entry name" value="HECT_dom"/>
</dbReference>
<evidence type="ECO:0000313" key="5">
    <source>
        <dbReference type="EMBL" id="KAA0165530.1"/>
    </source>
</evidence>
<evidence type="ECO:0000313" key="6">
    <source>
        <dbReference type="Proteomes" id="UP000325113"/>
    </source>
</evidence>
<feature type="compositionally biased region" description="Basic residues" evidence="3">
    <location>
        <begin position="626"/>
        <end position="638"/>
    </location>
</feature>
<name>A0A5A8DNQ5_CAFRO</name>
<dbReference type="SUPFAM" id="SSF56204">
    <property type="entry name" value="Hect, E3 ligase catalytic domain"/>
    <property type="match status" value="1"/>
</dbReference>
<dbReference type="PANTHER" id="PTHR46654:SF1">
    <property type="entry name" value="E3 UBIQUITIN-PROTEIN LIGASE HECTD3"/>
    <property type="match status" value="1"/>
</dbReference>
<feature type="compositionally biased region" description="Low complexity" evidence="3">
    <location>
        <begin position="595"/>
        <end position="618"/>
    </location>
</feature>
<accession>A0A5A8DNQ5</accession>
<comment type="caution">
    <text evidence="5">The sequence shown here is derived from an EMBL/GenBank/DDBJ whole genome shotgun (WGS) entry which is preliminary data.</text>
</comment>
<dbReference type="InterPro" id="IPR035983">
    <property type="entry name" value="Hect_E3_ubiquitin_ligase"/>
</dbReference>
<dbReference type="InterPro" id="IPR042469">
    <property type="entry name" value="HECTD3"/>
</dbReference>
<dbReference type="AlphaFoldDB" id="A0A5A8DNQ5"/>
<feature type="compositionally biased region" description="Low complexity" evidence="3">
    <location>
        <begin position="558"/>
        <end position="574"/>
    </location>
</feature>
<dbReference type="GO" id="GO:0004842">
    <property type="term" value="F:ubiquitin-protein transferase activity"/>
    <property type="evidence" value="ECO:0007669"/>
    <property type="project" value="InterPro"/>
</dbReference>
<evidence type="ECO:0000256" key="1">
    <source>
        <dbReference type="ARBA" id="ARBA00022786"/>
    </source>
</evidence>
<feature type="active site" description="Glycyl thioester intermediate" evidence="2">
    <location>
        <position position="499"/>
    </location>
</feature>
<feature type="domain" description="HECT" evidence="4">
    <location>
        <begin position="381"/>
        <end position="531"/>
    </location>
</feature>
<gene>
    <name evidence="5" type="ORF">FNF31_01875</name>
</gene>